<reference evidence="1" key="1">
    <citation type="journal article" date="2021" name="Environ. Microbiol.">
        <title>Gene family expansions and transcriptome signatures uncover fungal adaptations to wood decay.</title>
        <authorList>
            <person name="Hage H."/>
            <person name="Miyauchi S."/>
            <person name="Viragh M."/>
            <person name="Drula E."/>
            <person name="Min B."/>
            <person name="Chaduli D."/>
            <person name="Navarro D."/>
            <person name="Favel A."/>
            <person name="Norest M."/>
            <person name="Lesage-Meessen L."/>
            <person name="Balint B."/>
            <person name="Merenyi Z."/>
            <person name="de Eugenio L."/>
            <person name="Morin E."/>
            <person name="Martinez A.T."/>
            <person name="Baldrian P."/>
            <person name="Stursova M."/>
            <person name="Martinez M.J."/>
            <person name="Novotny C."/>
            <person name="Magnuson J.K."/>
            <person name="Spatafora J.W."/>
            <person name="Maurice S."/>
            <person name="Pangilinan J."/>
            <person name="Andreopoulos W."/>
            <person name="LaButti K."/>
            <person name="Hundley H."/>
            <person name="Na H."/>
            <person name="Kuo A."/>
            <person name="Barry K."/>
            <person name="Lipzen A."/>
            <person name="Henrissat B."/>
            <person name="Riley R."/>
            <person name="Ahrendt S."/>
            <person name="Nagy L.G."/>
            <person name="Grigoriev I.V."/>
            <person name="Martin F."/>
            <person name="Rosso M.N."/>
        </authorList>
    </citation>
    <scope>NUCLEOTIDE SEQUENCE</scope>
    <source>
        <strain evidence="1">CBS 384.51</strain>
    </source>
</reference>
<comment type="caution">
    <text evidence="1">The sequence shown here is derived from an EMBL/GenBank/DDBJ whole genome shotgun (WGS) entry which is preliminary data.</text>
</comment>
<name>A0ACB8UFY9_9APHY</name>
<evidence type="ECO:0000313" key="1">
    <source>
        <dbReference type="EMBL" id="KAI0093287.1"/>
    </source>
</evidence>
<evidence type="ECO:0000313" key="2">
    <source>
        <dbReference type="Proteomes" id="UP001055072"/>
    </source>
</evidence>
<organism evidence="1 2">
    <name type="scientific">Irpex rosettiformis</name>
    <dbReference type="NCBI Taxonomy" id="378272"/>
    <lineage>
        <taxon>Eukaryota</taxon>
        <taxon>Fungi</taxon>
        <taxon>Dikarya</taxon>
        <taxon>Basidiomycota</taxon>
        <taxon>Agaricomycotina</taxon>
        <taxon>Agaricomycetes</taxon>
        <taxon>Polyporales</taxon>
        <taxon>Irpicaceae</taxon>
        <taxon>Irpex</taxon>
    </lineage>
</organism>
<dbReference type="Proteomes" id="UP001055072">
    <property type="component" value="Unassembled WGS sequence"/>
</dbReference>
<gene>
    <name evidence="1" type="ORF">BDY19DRAFT_989940</name>
</gene>
<keyword evidence="2" id="KW-1185">Reference proteome</keyword>
<proteinExistence type="predicted"/>
<sequence length="215" mass="24278">MDTITCLEITKFVLDQPGVVPSSLSSSMAANDLSLRYGLESQDPRNLYLVRAWDASKHLHDLTSNVTREANARIDSTISGKMAYRIHVHLECEPYTALNAPLTEVVVWKMREGASRAVVEQLLTKLMAIVTKIPIEEGKYKNGWGRIINEDKERQFIVLIGWTDMEAFTTAVANSPDGRAVLAALEQVTERQIRHMPLQKVRPRPQMQQLVESHL</sequence>
<protein>
    <submittedName>
        <fullName evidence="1">Uncharacterized protein</fullName>
    </submittedName>
</protein>
<accession>A0ACB8UFY9</accession>
<dbReference type="EMBL" id="MU274902">
    <property type="protein sequence ID" value="KAI0093287.1"/>
    <property type="molecule type" value="Genomic_DNA"/>
</dbReference>